<feature type="compositionally biased region" description="Polar residues" evidence="3">
    <location>
        <begin position="497"/>
        <end position="514"/>
    </location>
</feature>
<evidence type="ECO:0000256" key="2">
    <source>
        <dbReference type="ARBA" id="ARBA00022837"/>
    </source>
</evidence>
<dbReference type="SUPFAM" id="SSF49562">
    <property type="entry name" value="C2 domain (Calcium/lipid-binding domain, CaLB)"/>
    <property type="match status" value="1"/>
</dbReference>
<dbReference type="Proteomes" id="UP000243876">
    <property type="component" value="Unassembled WGS sequence"/>
</dbReference>
<name>A0A0D6ETH9_SPOSA</name>
<evidence type="ECO:0000313" key="6">
    <source>
        <dbReference type="Proteomes" id="UP000243876"/>
    </source>
</evidence>
<feature type="compositionally biased region" description="Polar residues" evidence="3">
    <location>
        <begin position="377"/>
        <end position="387"/>
    </location>
</feature>
<evidence type="ECO:0000259" key="4">
    <source>
        <dbReference type="PROSITE" id="PS50004"/>
    </source>
</evidence>
<keyword evidence="1" id="KW-0479">Metal-binding</keyword>
<dbReference type="InterPro" id="IPR035892">
    <property type="entry name" value="C2_domain_sf"/>
</dbReference>
<feature type="compositionally biased region" description="Low complexity" evidence="3">
    <location>
        <begin position="351"/>
        <end position="364"/>
    </location>
</feature>
<feature type="compositionally biased region" description="Polar residues" evidence="3">
    <location>
        <begin position="235"/>
        <end position="252"/>
    </location>
</feature>
<feature type="domain" description="C2" evidence="4">
    <location>
        <begin position="1"/>
        <end position="166"/>
    </location>
</feature>
<dbReference type="GO" id="GO:0046872">
    <property type="term" value="F:metal ion binding"/>
    <property type="evidence" value="ECO:0007669"/>
    <property type="project" value="UniProtKB-KW"/>
</dbReference>
<keyword evidence="6" id="KW-1185">Reference proteome</keyword>
<dbReference type="AlphaFoldDB" id="A0A0D6ETH9"/>
<feature type="compositionally biased region" description="Low complexity" evidence="3">
    <location>
        <begin position="439"/>
        <end position="448"/>
    </location>
</feature>
<protein>
    <submittedName>
        <fullName evidence="5">SPOSA6832_04995-mRNA-1:cds</fullName>
    </submittedName>
</protein>
<proteinExistence type="predicted"/>
<dbReference type="PANTHER" id="PTHR46502:SF2">
    <property type="entry name" value="16 KDA PHLOEM PROTEIN 2"/>
    <property type="match status" value="1"/>
</dbReference>
<evidence type="ECO:0000256" key="1">
    <source>
        <dbReference type="ARBA" id="ARBA00022723"/>
    </source>
</evidence>
<organism evidence="5 6">
    <name type="scientific">Sporidiobolus salmonicolor</name>
    <name type="common">Yeast-like fungus</name>
    <name type="synonym">Sporobolomyces salmonicolor</name>
    <dbReference type="NCBI Taxonomy" id="5005"/>
    <lineage>
        <taxon>Eukaryota</taxon>
        <taxon>Fungi</taxon>
        <taxon>Dikarya</taxon>
        <taxon>Basidiomycota</taxon>
        <taxon>Pucciniomycotina</taxon>
        <taxon>Microbotryomycetes</taxon>
        <taxon>Sporidiobolales</taxon>
        <taxon>Sporidiobolaceae</taxon>
        <taxon>Sporobolomyces</taxon>
    </lineage>
</organism>
<keyword evidence="2" id="KW-0106">Calcium</keyword>
<dbReference type="Pfam" id="PF00168">
    <property type="entry name" value="C2"/>
    <property type="match status" value="1"/>
</dbReference>
<evidence type="ECO:0000313" key="5">
    <source>
        <dbReference type="EMBL" id="CEQ43101.1"/>
    </source>
</evidence>
<accession>A0A0D6ETH9</accession>
<dbReference type="EMBL" id="CENE01000050">
    <property type="protein sequence ID" value="CEQ43101.1"/>
    <property type="molecule type" value="Genomic_DNA"/>
</dbReference>
<feature type="compositionally biased region" description="Low complexity" evidence="3">
    <location>
        <begin position="567"/>
        <end position="576"/>
    </location>
</feature>
<feature type="non-terminal residue" evidence="5">
    <location>
        <position position="1"/>
    </location>
</feature>
<feature type="compositionally biased region" description="Polar residues" evidence="3">
    <location>
        <begin position="406"/>
        <end position="419"/>
    </location>
</feature>
<evidence type="ECO:0000256" key="3">
    <source>
        <dbReference type="SAM" id="MobiDB-lite"/>
    </source>
</evidence>
<dbReference type="Gene3D" id="2.60.40.150">
    <property type="entry name" value="C2 domain"/>
    <property type="match status" value="1"/>
</dbReference>
<reference evidence="6" key="1">
    <citation type="submission" date="2015-02" db="EMBL/GenBank/DDBJ databases">
        <authorList>
            <person name="Gon?alves P."/>
        </authorList>
    </citation>
    <scope>NUCLEOTIDE SEQUENCE [LARGE SCALE GENOMIC DNA]</scope>
</reference>
<dbReference type="PROSITE" id="PS50004">
    <property type="entry name" value="C2"/>
    <property type="match status" value="1"/>
</dbReference>
<dbReference type="SMART" id="SM00239">
    <property type="entry name" value="C2"/>
    <property type="match status" value="1"/>
</dbReference>
<feature type="compositionally biased region" description="Pro residues" evidence="3">
    <location>
        <begin position="449"/>
        <end position="466"/>
    </location>
</feature>
<feature type="compositionally biased region" description="Acidic residues" evidence="3">
    <location>
        <begin position="217"/>
        <end position="230"/>
    </location>
</feature>
<feature type="compositionally biased region" description="Pro residues" evidence="3">
    <location>
        <begin position="480"/>
        <end position="491"/>
    </location>
</feature>
<dbReference type="OrthoDB" id="270970at2759"/>
<feature type="compositionally biased region" description="Pro residues" evidence="3">
    <location>
        <begin position="422"/>
        <end position="433"/>
    </location>
</feature>
<feature type="compositionally biased region" description="Pro residues" evidence="3">
    <location>
        <begin position="537"/>
        <end position="566"/>
    </location>
</feature>
<dbReference type="PANTHER" id="PTHR46502">
    <property type="entry name" value="C2 DOMAIN-CONTAINING"/>
    <property type="match status" value="1"/>
</dbReference>
<sequence>MSTTQGPPPSPPLNDRLLGTLIVIVLRAKNLVNRVRIGKQNPYATVTYGLHKKRTETIERGGQQPTWDAEFRFDILKDGYGDEQLGAGGAAHVDRKGGVLPMASKDPAAGAKLEKPKSAGVVTVGDSRRILKLACWADDNRDPKLVGEGELDIEETIRKGKFDDWVKLERKGRYAGEIYLELTWYSNEPPPARPTRKEGSSTSPAGTYGGAGARLELEEDSEEQSTEEWDVGASSGMQHRTSQGSLGSNHTPLSLAPDYPDADLAPLSANNYPDADLAPLNRSMSALSVSRPPLPQPPIAATPAPYAPSHRISHSQTYSHFPTAPPPPNGYGYNQDRRASYSIGGVGGSYGYAPQPQPQQNAYGGYNGAGEFGGYQEQQPYAAQHEQQPYAAQPMGEFEQLAHQHYANQSYQQASTSSYRPLPQPQAPPPPPAVQSYDPYTSQYAPQPSQSPYPPLPPQQPLPPMPSSGSTYWHQQPSLPQLPVPPGPPPSASYQQLPRSSSQATIYASPSMSSFAGPPTFSDPPPPPSLSGAYPSLPQPAQPPQPPQPPSLARPPVFSPPPPPPSLQGLPQRPSSAYGSLPPPPQPPQPPRPYSPYHQQYALEPVYDPGPPPAGGSGFSASGGGSGRPPLPNPPMKKMPTLPGAFALPPSQGRGPY</sequence>
<dbReference type="InterPro" id="IPR000008">
    <property type="entry name" value="C2_dom"/>
</dbReference>
<feature type="compositionally biased region" description="Pro residues" evidence="3">
    <location>
        <begin position="581"/>
        <end position="594"/>
    </location>
</feature>
<feature type="compositionally biased region" description="Gly residues" evidence="3">
    <location>
        <begin position="615"/>
        <end position="627"/>
    </location>
</feature>
<feature type="region of interest" description="Disordered" evidence="3">
    <location>
        <begin position="186"/>
        <end position="260"/>
    </location>
</feature>
<feature type="region of interest" description="Disordered" evidence="3">
    <location>
        <begin position="287"/>
        <end position="657"/>
    </location>
</feature>
<gene>
    <name evidence="5" type="primary">SPOSA6832_04995</name>
</gene>